<dbReference type="GO" id="GO:0006508">
    <property type="term" value="P:proteolysis"/>
    <property type="evidence" value="ECO:0007669"/>
    <property type="project" value="UniProtKB-KW"/>
</dbReference>
<comment type="similarity">
    <text evidence="2 7">Belongs to the peptidase S9A family.</text>
</comment>
<dbReference type="VEuPathDB" id="FungiDB:CC1G_09936"/>
<evidence type="ECO:0000256" key="5">
    <source>
        <dbReference type="ARBA" id="ARBA00022801"/>
    </source>
</evidence>
<evidence type="ECO:0000256" key="8">
    <source>
        <dbReference type="SAM" id="MobiDB-lite"/>
    </source>
</evidence>
<dbReference type="Pfam" id="PF00326">
    <property type="entry name" value="Peptidase_S9"/>
    <property type="match status" value="1"/>
</dbReference>
<dbReference type="InterPro" id="IPR002470">
    <property type="entry name" value="Peptidase_S9A"/>
</dbReference>
<keyword evidence="6 7" id="KW-0720">Serine protease</keyword>
<dbReference type="PROSITE" id="PS00708">
    <property type="entry name" value="PRO_ENDOPEP_SER"/>
    <property type="match status" value="1"/>
</dbReference>
<dbReference type="SUPFAM" id="SSF53474">
    <property type="entry name" value="alpha/beta-Hydrolases"/>
    <property type="match status" value="1"/>
</dbReference>
<dbReference type="Proteomes" id="UP000001861">
    <property type="component" value="Unassembled WGS sequence"/>
</dbReference>
<keyword evidence="4 7" id="KW-0645">Protease</keyword>
<dbReference type="EC" id="3.4.21.-" evidence="7"/>
<dbReference type="InParanoid" id="A8PGN5"/>
<dbReference type="Pfam" id="PF02897">
    <property type="entry name" value="Peptidase_S9_N"/>
    <property type="match status" value="1"/>
</dbReference>
<evidence type="ECO:0000256" key="6">
    <source>
        <dbReference type="ARBA" id="ARBA00022825"/>
    </source>
</evidence>
<evidence type="ECO:0000256" key="1">
    <source>
        <dbReference type="ARBA" id="ARBA00001070"/>
    </source>
</evidence>
<dbReference type="InterPro" id="IPR001375">
    <property type="entry name" value="Peptidase_S9_cat"/>
</dbReference>
<dbReference type="InterPro" id="IPR002471">
    <property type="entry name" value="Pept_S9_AS"/>
</dbReference>
<reference evidence="11 12" key="1">
    <citation type="journal article" date="2010" name="Proc. Natl. Acad. Sci. U.S.A.">
        <title>Insights into evolution of multicellular fungi from the assembled chromosomes of the mushroom Coprinopsis cinerea (Coprinus cinereus).</title>
        <authorList>
            <person name="Stajich J.E."/>
            <person name="Wilke S.K."/>
            <person name="Ahren D."/>
            <person name="Au C.H."/>
            <person name="Birren B.W."/>
            <person name="Borodovsky M."/>
            <person name="Burns C."/>
            <person name="Canback B."/>
            <person name="Casselton L.A."/>
            <person name="Cheng C.K."/>
            <person name="Deng J."/>
            <person name="Dietrich F.S."/>
            <person name="Fargo D.C."/>
            <person name="Farman M.L."/>
            <person name="Gathman A.C."/>
            <person name="Goldberg J."/>
            <person name="Guigo R."/>
            <person name="Hoegger P.J."/>
            <person name="Hooker J.B."/>
            <person name="Huggins A."/>
            <person name="James T.Y."/>
            <person name="Kamada T."/>
            <person name="Kilaru S."/>
            <person name="Kodira C."/>
            <person name="Kues U."/>
            <person name="Kupfer D."/>
            <person name="Kwan H.S."/>
            <person name="Lomsadze A."/>
            <person name="Li W."/>
            <person name="Lilly W.W."/>
            <person name="Ma L.J."/>
            <person name="Mackey A.J."/>
            <person name="Manning G."/>
            <person name="Martin F."/>
            <person name="Muraguchi H."/>
            <person name="Natvig D.O."/>
            <person name="Palmerini H."/>
            <person name="Ramesh M.A."/>
            <person name="Rehmeyer C.J."/>
            <person name="Roe B.A."/>
            <person name="Shenoy N."/>
            <person name="Stanke M."/>
            <person name="Ter-Hovhannisyan V."/>
            <person name="Tunlid A."/>
            <person name="Velagapudi R."/>
            <person name="Vision T.J."/>
            <person name="Zeng Q."/>
            <person name="Zolan M.E."/>
            <person name="Pukkila P.J."/>
        </authorList>
    </citation>
    <scope>NUCLEOTIDE SEQUENCE [LARGE SCALE GENOMIC DNA]</scope>
    <source>
        <strain evidence="12">Okayama-7 / 130 / ATCC MYA-4618 / FGSC 9003</strain>
    </source>
</reference>
<dbReference type="PANTHER" id="PTHR42881:SF2">
    <property type="entry name" value="PROLYL ENDOPEPTIDASE"/>
    <property type="match status" value="1"/>
</dbReference>
<evidence type="ECO:0000256" key="7">
    <source>
        <dbReference type="RuleBase" id="RU368024"/>
    </source>
</evidence>
<dbReference type="EMBL" id="AACS02000005">
    <property type="protein sequence ID" value="EAU80539.1"/>
    <property type="molecule type" value="Genomic_DNA"/>
</dbReference>
<dbReference type="eggNOG" id="KOG2237">
    <property type="taxonomic scope" value="Eukaryota"/>
</dbReference>
<dbReference type="PRINTS" id="PR00862">
    <property type="entry name" value="PROLIGOPTASE"/>
</dbReference>
<evidence type="ECO:0000256" key="2">
    <source>
        <dbReference type="ARBA" id="ARBA00005228"/>
    </source>
</evidence>
<dbReference type="FunFam" id="3.40.50.1820:FF:000005">
    <property type="entry name" value="Prolyl endopeptidase"/>
    <property type="match status" value="1"/>
</dbReference>
<dbReference type="InterPro" id="IPR023302">
    <property type="entry name" value="Pept_S9A_N"/>
</dbReference>
<dbReference type="GO" id="GO:0005829">
    <property type="term" value="C:cytosol"/>
    <property type="evidence" value="ECO:0007669"/>
    <property type="project" value="TreeGrafter"/>
</dbReference>
<dbReference type="Gene3D" id="3.40.50.1820">
    <property type="entry name" value="alpha/beta hydrolase"/>
    <property type="match status" value="1"/>
</dbReference>
<dbReference type="OrthoDB" id="248387at2759"/>
<keyword evidence="12" id="KW-1185">Reference proteome</keyword>
<evidence type="ECO:0000313" key="11">
    <source>
        <dbReference type="EMBL" id="EAU80539.1"/>
    </source>
</evidence>
<dbReference type="STRING" id="240176.A8PGN5"/>
<dbReference type="GeneID" id="6017926"/>
<comment type="catalytic activity">
    <reaction evidence="1">
        <text>Hydrolysis of Pro-|-Xaa &gt;&gt; Ala-|-Xaa in oligopeptides.</text>
        <dbReference type="EC" id="3.4.21.26"/>
    </reaction>
</comment>
<accession>A8PGN5</accession>
<organism evidence="11 12">
    <name type="scientific">Coprinopsis cinerea (strain Okayama-7 / 130 / ATCC MYA-4618 / FGSC 9003)</name>
    <name type="common">Inky cap fungus</name>
    <name type="synonym">Hormographiella aspergillata</name>
    <dbReference type="NCBI Taxonomy" id="240176"/>
    <lineage>
        <taxon>Eukaryota</taxon>
        <taxon>Fungi</taxon>
        <taxon>Dikarya</taxon>
        <taxon>Basidiomycota</taxon>
        <taxon>Agaricomycotina</taxon>
        <taxon>Agaricomycetes</taxon>
        <taxon>Agaricomycetidae</taxon>
        <taxon>Agaricales</taxon>
        <taxon>Agaricineae</taxon>
        <taxon>Psathyrellaceae</taxon>
        <taxon>Coprinopsis</taxon>
    </lineage>
</organism>
<keyword evidence="5 7" id="KW-0378">Hydrolase</keyword>
<dbReference type="AlphaFoldDB" id="A8PGN5"/>
<evidence type="ECO:0000259" key="9">
    <source>
        <dbReference type="Pfam" id="PF00326"/>
    </source>
</evidence>
<evidence type="ECO:0000313" key="12">
    <source>
        <dbReference type="Proteomes" id="UP000001861"/>
    </source>
</evidence>
<sequence>MAAKAWTPNTYPPARRSDHVDTYKSASKGEVKVPDPYRWMEEYTEETDKWTTAQEAYTRAYIDEYPHRKRLEDAFLASQDYARAGAPILRDDKRWYWFHNTGLQPQDVMFRSKDSQLPDRSKGADNGEVFLDQNLLSDDGTASISTHAFSDSGEYYAYGISYSGSDFTTVYVRRTDSPLASKEQAANDNGRLPEVLKFVKFSSLKWTPDSKGFFYQRMPDRSKGEKVNGSGIETGGDRDAMLYYHRVNTPQSEDVLVYHNKDEPEWMYGIEITDDDKYAVLTVVADTSRKNLFWIAELKEDSIEKGFKWNKVVNEYEAEYEYVTNYGPVFVVRTNDKAPKYKAITIDISKGNERKDFVPETDGFLNSIDAVNKGENFVVSYKRNVKDEAYVYSKEGKELERLLPDFIGALTITARYRDSWFFINAVGFTTPGTLGRYDFTAPEGQRWSIYSQTKVKGLNPEEFSAEQVWYESKDGTKIPMFIVRHKSTPIDGTAPAIQYGYGGFSISINPSFSPTILTFLKTYGGVYAIANIRGGGEFGEEWHEGGYRDKKHNCFDDFIAATEYLHKNKIAAPGKVTINGGSNGGLLVSACVNRAPEGTFGAAVAEVGVHDLLRFHKFTIGRAWISDYGDPDDPKDFDFIHPISPLHNVSPTKILPPFMLITADHDDRVVPSHSFKLAATLQHLRADNPNPILLRVDKKAGHGAGKSTTKRMQEAADKWGFVAKTLGLEWKDTATKL</sequence>
<evidence type="ECO:0000256" key="3">
    <source>
        <dbReference type="ARBA" id="ARBA00011245"/>
    </source>
</evidence>
<feature type="domain" description="Peptidase S9A N-terminal" evidence="10">
    <location>
        <begin position="12"/>
        <end position="444"/>
    </location>
</feature>
<dbReference type="KEGG" id="cci:CC1G_09936"/>
<dbReference type="RefSeq" id="XP_001841244.1">
    <property type="nucleotide sequence ID" value="XM_001841192.1"/>
</dbReference>
<dbReference type="InterPro" id="IPR029058">
    <property type="entry name" value="AB_hydrolase_fold"/>
</dbReference>
<feature type="compositionally biased region" description="Basic and acidic residues" evidence="8">
    <location>
        <begin position="15"/>
        <end position="27"/>
    </location>
</feature>
<comment type="caution">
    <text evidence="11">The sequence shown here is derived from an EMBL/GenBank/DDBJ whole genome shotgun (WGS) entry which is preliminary data.</text>
</comment>
<feature type="domain" description="Peptidase S9 prolyl oligopeptidase catalytic" evidence="9">
    <location>
        <begin position="511"/>
        <end position="727"/>
    </location>
</feature>
<evidence type="ECO:0000259" key="10">
    <source>
        <dbReference type="Pfam" id="PF02897"/>
    </source>
</evidence>
<name>A8PGN5_COPC7</name>
<evidence type="ECO:0000256" key="4">
    <source>
        <dbReference type="ARBA" id="ARBA00022670"/>
    </source>
</evidence>
<protein>
    <recommendedName>
        <fullName evidence="7">Prolyl endopeptidase</fullName>
        <ecNumber evidence="7">3.4.21.-</ecNumber>
    </recommendedName>
</protein>
<dbReference type="GO" id="GO:0004252">
    <property type="term" value="F:serine-type endopeptidase activity"/>
    <property type="evidence" value="ECO:0007669"/>
    <property type="project" value="UniProtKB-UniRule"/>
</dbReference>
<dbReference type="SUPFAM" id="SSF50993">
    <property type="entry name" value="Peptidase/esterase 'gauge' domain"/>
    <property type="match status" value="1"/>
</dbReference>
<dbReference type="Gene3D" id="2.130.10.120">
    <property type="entry name" value="Prolyl oligopeptidase, N-terminal domain"/>
    <property type="match status" value="1"/>
</dbReference>
<dbReference type="OMA" id="LDPWFSH"/>
<dbReference type="GO" id="GO:0070012">
    <property type="term" value="F:oligopeptidase activity"/>
    <property type="evidence" value="ECO:0007669"/>
    <property type="project" value="TreeGrafter"/>
</dbReference>
<proteinExistence type="inferred from homology"/>
<dbReference type="PANTHER" id="PTHR42881">
    <property type="entry name" value="PROLYL ENDOPEPTIDASE"/>
    <property type="match status" value="1"/>
</dbReference>
<dbReference type="InterPro" id="IPR051167">
    <property type="entry name" value="Prolyl_oligopep/macrocyclase"/>
</dbReference>
<feature type="region of interest" description="Disordered" evidence="8">
    <location>
        <begin position="1"/>
        <end position="27"/>
    </location>
</feature>
<gene>
    <name evidence="11" type="ORF">CC1G_09936</name>
</gene>
<comment type="subunit">
    <text evidence="3">Monomer.</text>
</comment>